<protein>
    <submittedName>
        <fullName evidence="4">Neur_chan_LBD domain-containing protein</fullName>
    </submittedName>
</protein>
<dbReference type="EMBL" id="UYRT01100490">
    <property type="protein sequence ID" value="VDN42569.1"/>
    <property type="molecule type" value="Genomic_DNA"/>
</dbReference>
<feature type="signal peptide" evidence="1">
    <location>
        <begin position="1"/>
        <end position="17"/>
    </location>
</feature>
<reference evidence="2 3" key="2">
    <citation type="submission" date="2018-11" db="EMBL/GenBank/DDBJ databases">
        <authorList>
            <consortium name="Pathogen Informatics"/>
        </authorList>
    </citation>
    <scope>NUCLEOTIDE SEQUENCE [LARGE SCALE GENOMIC DNA]</scope>
</reference>
<name>A0A183ETD7_9BILA</name>
<organism evidence="4">
    <name type="scientific">Gongylonema pulchrum</name>
    <dbReference type="NCBI Taxonomy" id="637853"/>
    <lineage>
        <taxon>Eukaryota</taxon>
        <taxon>Metazoa</taxon>
        <taxon>Ecdysozoa</taxon>
        <taxon>Nematoda</taxon>
        <taxon>Chromadorea</taxon>
        <taxon>Rhabditida</taxon>
        <taxon>Spirurina</taxon>
        <taxon>Spiruromorpha</taxon>
        <taxon>Spiruroidea</taxon>
        <taxon>Gongylonematidae</taxon>
        <taxon>Gongylonema</taxon>
    </lineage>
</organism>
<evidence type="ECO:0000313" key="2">
    <source>
        <dbReference type="EMBL" id="VDN42569.1"/>
    </source>
</evidence>
<dbReference type="AlphaFoldDB" id="A0A183ETD7"/>
<evidence type="ECO:0000256" key="1">
    <source>
        <dbReference type="SAM" id="SignalP"/>
    </source>
</evidence>
<accession>A0A183ETD7</accession>
<feature type="chain" id="PRO_5043139353" evidence="1">
    <location>
        <begin position="18"/>
        <end position="71"/>
    </location>
</feature>
<keyword evidence="1" id="KW-0732">Signal</keyword>
<reference evidence="4" key="1">
    <citation type="submission" date="2016-06" db="UniProtKB">
        <authorList>
            <consortium name="WormBaseParasite"/>
        </authorList>
    </citation>
    <scope>IDENTIFICATION</scope>
</reference>
<sequence>MLWVYLIPFVLMEVNDGLDVRRANVWRLERRRSIIEPLQNRFRIHNPAKKLVLLQYSDALLTGVPGDINAL</sequence>
<dbReference type="WBParaSite" id="GPUH_0002425801-mRNA-1">
    <property type="protein sequence ID" value="GPUH_0002425801-mRNA-1"/>
    <property type="gene ID" value="GPUH_0002425801"/>
</dbReference>
<evidence type="ECO:0000313" key="4">
    <source>
        <dbReference type="WBParaSite" id="GPUH_0002425801-mRNA-1"/>
    </source>
</evidence>
<proteinExistence type="predicted"/>
<evidence type="ECO:0000313" key="3">
    <source>
        <dbReference type="Proteomes" id="UP000271098"/>
    </source>
</evidence>
<keyword evidence="3" id="KW-1185">Reference proteome</keyword>
<gene>
    <name evidence="2" type="ORF">GPUH_LOCUS24229</name>
</gene>
<dbReference type="Proteomes" id="UP000271098">
    <property type="component" value="Unassembled WGS sequence"/>
</dbReference>